<dbReference type="GeneID" id="43603428"/>
<evidence type="ECO:0000313" key="5">
    <source>
        <dbReference type="Proteomes" id="UP000254866"/>
    </source>
</evidence>
<protein>
    <recommendedName>
        <fullName evidence="3">BZIP domain-containing protein</fullName>
    </recommendedName>
</protein>
<keyword evidence="5" id="KW-1185">Reference proteome</keyword>
<proteinExistence type="predicted"/>
<accession>A0A370T8Y7</accession>
<dbReference type="SMART" id="SM00338">
    <property type="entry name" value="BRLZ"/>
    <property type="match status" value="1"/>
</dbReference>
<organism evidence="4 5">
    <name type="scientific">Venustampulla echinocandica</name>
    <dbReference type="NCBI Taxonomy" id="2656787"/>
    <lineage>
        <taxon>Eukaryota</taxon>
        <taxon>Fungi</taxon>
        <taxon>Dikarya</taxon>
        <taxon>Ascomycota</taxon>
        <taxon>Pezizomycotina</taxon>
        <taxon>Leotiomycetes</taxon>
        <taxon>Helotiales</taxon>
        <taxon>Pleuroascaceae</taxon>
        <taxon>Venustampulla</taxon>
    </lineage>
</organism>
<keyword evidence="1" id="KW-0175">Coiled coil</keyword>
<dbReference type="EMBL" id="NPIC01000017">
    <property type="protein sequence ID" value="RDL29952.1"/>
    <property type="molecule type" value="Genomic_DNA"/>
</dbReference>
<dbReference type="PROSITE" id="PS50217">
    <property type="entry name" value="BZIP"/>
    <property type="match status" value="1"/>
</dbReference>
<gene>
    <name evidence="4" type="ORF">BP5553_10579</name>
</gene>
<dbReference type="AlphaFoldDB" id="A0A370T8Y7"/>
<dbReference type="Proteomes" id="UP000254866">
    <property type="component" value="Unassembled WGS sequence"/>
</dbReference>
<dbReference type="CDD" id="cd12193">
    <property type="entry name" value="bZIP_GCN4"/>
    <property type="match status" value="1"/>
</dbReference>
<feature type="domain" description="BZIP" evidence="3">
    <location>
        <begin position="179"/>
        <end position="242"/>
    </location>
</feature>
<evidence type="ECO:0000259" key="3">
    <source>
        <dbReference type="PROSITE" id="PS50217"/>
    </source>
</evidence>
<feature type="region of interest" description="Disordered" evidence="2">
    <location>
        <begin position="143"/>
        <end position="192"/>
    </location>
</feature>
<dbReference type="Pfam" id="PF07716">
    <property type="entry name" value="bZIP_2"/>
    <property type="match status" value="1"/>
</dbReference>
<comment type="caution">
    <text evidence="4">The sequence shown here is derived from an EMBL/GenBank/DDBJ whole genome shotgun (WGS) entry which is preliminary data.</text>
</comment>
<name>A0A370T8Y7_9HELO</name>
<dbReference type="STRING" id="2656787.A0A370T8Y7"/>
<dbReference type="GO" id="GO:0003700">
    <property type="term" value="F:DNA-binding transcription factor activity"/>
    <property type="evidence" value="ECO:0007669"/>
    <property type="project" value="InterPro"/>
</dbReference>
<dbReference type="InterPro" id="IPR004827">
    <property type="entry name" value="bZIP"/>
</dbReference>
<sequence length="246" mass="27593">MARYTTVRVCARPSRSEVAVKPPWATHRHIGPSPSTPYHLQNSFAYSPPTSETLFVPASLNDEAVSTYTQPAVTADSPQYQATSVIDYWPTLPETTTSFNNVTFNNPAPPLNLPLAQVNSTYDTLFDEYSCLSNFTQSHFPQYGPSPSNHANIPFEASRISNSPSPQALTPMSKPPPSSSSRVEKRTKNTLAARRYRQKRVDQINDLEVALKDTQMERDVLKVRVARLEGEAEALRQILRNRDRDQ</sequence>
<dbReference type="PROSITE" id="PS00036">
    <property type="entry name" value="BZIP_BASIC"/>
    <property type="match status" value="1"/>
</dbReference>
<evidence type="ECO:0000313" key="4">
    <source>
        <dbReference type="EMBL" id="RDL29952.1"/>
    </source>
</evidence>
<dbReference type="OrthoDB" id="2257100at2759"/>
<evidence type="ECO:0000256" key="2">
    <source>
        <dbReference type="SAM" id="MobiDB-lite"/>
    </source>
</evidence>
<evidence type="ECO:0000256" key="1">
    <source>
        <dbReference type="SAM" id="Coils"/>
    </source>
</evidence>
<feature type="compositionally biased region" description="Polar residues" evidence="2">
    <location>
        <begin position="159"/>
        <end position="170"/>
    </location>
</feature>
<feature type="coiled-coil region" evidence="1">
    <location>
        <begin position="204"/>
        <end position="245"/>
    </location>
</feature>
<reference evidence="4 5" key="1">
    <citation type="journal article" date="2018" name="IMA Fungus">
        <title>IMA Genome-F 9: Draft genome sequence of Annulohypoxylon stygium, Aspergillus mulundensis, Berkeleyomyces basicola (syn. Thielaviopsis basicola), Ceratocystis smalleyi, two Cercospora beticola strains, Coleophoma cylindrospora, Fusarium fracticaudum, Phialophora cf. hyalina, and Morchella septimelata.</title>
        <authorList>
            <person name="Wingfield B.D."/>
            <person name="Bills G.F."/>
            <person name="Dong Y."/>
            <person name="Huang W."/>
            <person name="Nel W.J."/>
            <person name="Swalarsk-Parry B.S."/>
            <person name="Vaghefi N."/>
            <person name="Wilken P.M."/>
            <person name="An Z."/>
            <person name="de Beer Z.W."/>
            <person name="De Vos L."/>
            <person name="Chen L."/>
            <person name="Duong T.A."/>
            <person name="Gao Y."/>
            <person name="Hammerbacher A."/>
            <person name="Kikkert J.R."/>
            <person name="Li Y."/>
            <person name="Li H."/>
            <person name="Li K."/>
            <person name="Li Q."/>
            <person name="Liu X."/>
            <person name="Ma X."/>
            <person name="Naidoo K."/>
            <person name="Pethybridge S.J."/>
            <person name="Sun J."/>
            <person name="Steenkamp E.T."/>
            <person name="van der Nest M.A."/>
            <person name="van Wyk S."/>
            <person name="Wingfield M.J."/>
            <person name="Xiong C."/>
            <person name="Yue Q."/>
            <person name="Zhang X."/>
        </authorList>
    </citation>
    <scope>NUCLEOTIDE SEQUENCE [LARGE SCALE GENOMIC DNA]</scope>
    <source>
        <strain evidence="4 5">BP 5553</strain>
    </source>
</reference>
<dbReference type="RefSeq" id="XP_031864642.1">
    <property type="nucleotide sequence ID" value="XM_032019202.1"/>
</dbReference>
<dbReference type="Gene3D" id="1.20.5.170">
    <property type="match status" value="1"/>
</dbReference>
<dbReference type="InterPro" id="IPR046347">
    <property type="entry name" value="bZIP_sf"/>
</dbReference>
<dbReference type="SUPFAM" id="SSF57959">
    <property type="entry name" value="Leucine zipper domain"/>
    <property type="match status" value="1"/>
</dbReference>